<feature type="repeat" description="TPR" evidence="1">
    <location>
        <begin position="521"/>
        <end position="554"/>
    </location>
</feature>
<feature type="repeat" description="TPR" evidence="1">
    <location>
        <begin position="103"/>
        <end position="136"/>
    </location>
</feature>
<dbReference type="AlphaFoldDB" id="A0AAE3KWF6"/>
<organism evidence="3 4">
    <name type="scientific">Lacihabitans soyangensis</name>
    <dbReference type="NCBI Taxonomy" id="869394"/>
    <lineage>
        <taxon>Bacteria</taxon>
        <taxon>Pseudomonadati</taxon>
        <taxon>Bacteroidota</taxon>
        <taxon>Cytophagia</taxon>
        <taxon>Cytophagales</taxon>
        <taxon>Leadbetterellaceae</taxon>
        <taxon>Lacihabitans</taxon>
    </lineage>
</organism>
<dbReference type="Gene3D" id="1.25.40.10">
    <property type="entry name" value="Tetratricopeptide repeat domain"/>
    <property type="match status" value="4"/>
</dbReference>
<dbReference type="RefSeq" id="WP_255036580.1">
    <property type="nucleotide sequence ID" value="NZ_RJUF01000015.1"/>
</dbReference>
<proteinExistence type="predicted"/>
<dbReference type="Pfam" id="PF13181">
    <property type="entry name" value="TPR_8"/>
    <property type="match status" value="2"/>
</dbReference>
<feature type="signal peptide" evidence="2">
    <location>
        <begin position="1"/>
        <end position="19"/>
    </location>
</feature>
<feature type="repeat" description="TPR" evidence="1">
    <location>
        <begin position="379"/>
        <end position="412"/>
    </location>
</feature>
<evidence type="ECO:0000256" key="2">
    <source>
        <dbReference type="SAM" id="SignalP"/>
    </source>
</evidence>
<dbReference type="SUPFAM" id="SSF81901">
    <property type="entry name" value="HCP-like"/>
    <property type="match status" value="1"/>
</dbReference>
<dbReference type="EMBL" id="RJUF01000015">
    <property type="protein sequence ID" value="MCP9762805.1"/>
    <property type="molecule type" value="Genomic_DNA"/>
</dbReference>
<evidence type="ECO:0000313" key="3">
    <source>
        <dbReference type="EMBL" id="MCP9762805.1"/>
    </source>
</evidence>
<dbReference type="SMART" id="SM00028">
    <property type="entry name" value="TPR"/>
    <property type="match status" value="9"/>
</dbReference>
<evidence type="ECO:0000256" key="1">
    <source>
        <dbReference type="PROSITE-ProRule" id="PRU00339"/>
    </source>
</evidence>
<dbReference type="PROSITE" id="PS50005">
    <property type="entry name" value="TPR"/>
    <property type="match status" value="4"/>
</dbReference>
<keyword evidence="2" id="KW-0732">Signal</keyword>
<dbReference type="PANTHER" id="PTHR12558">
    <property type="entry name" value="CELL DIVISION CYCLE 16,23,27"/>
    <property type="match status" value="1"/>
</dbReference>
<gene>
    <name evidence="3" type="ORF">EGI31_07535</name>
</gene>
<comment type="caution">
    <text evidence="3">The sequence shown here is derived from an EMBL/GenBank/DDBJ whole genome shotgun (WGS) entry which is preliminary data.</text>
</comment>
<keyword evidence="1" id="KW-0802">TPR repeat</keyword>
<dbReference type="InterPro" id="IPR011990">
    <property type="entry name" value="TPR-like_helical_dom_sf"/>
</dbReference>
<accession>A0AAE3KWF6</accession>
<feature type="repeat" description="TPR" evidence="1">
    <location>
        <begin position="417"/>
        <end position="450"/>
    </location>
</feature>
<dbReference type="Pfam" id="PF14559">
    <property type="entry name" value="TPR_19"/>
    <property type="match status" value="2"/>
</dbReference>
<dbReference type="Proteomes" id="UP001204144">
    <property type="component" value="Unassembled WGS sequence"/>
</dbReference>
<reference evidence="3 4" key="1">
    <citation type="submission" date="2018-11" db="EMBL/GenBank/DDBJ databases">
        <title>Novel bacteria species description.</title>
        <authorList>
            <person name="Han J.-H."/>
        </authorList>
    </citation>
    <scope>NUCLEOTIDE SEQUENCE [LARGE SCALE GENOMIC DNA]</scope>
    <source>
        <strain evidence="3 4">KCTC23259</strain>
    </source>
</reference>
<evidence type="ECO:0000313" key="4">
    <source>
        <dbReference type="Proteomes" id="UP001204144"/>
    </source>
</evidence>
<feature type="chain" id="PRO_5042056657" evidence="2">
    <location>
        <begin position="20"/>
        <end position="568"/>
    </location>
</feature>
<dbReference type="GO" id="GO:0051301">
    <property type="term" value="P:cell division"/>
    <property type="evidence" value="ECO:0007669"/>
    <property type="project" value="TreeGrafter"/>
</dbReference>
<sequence length="568" mass="64516">MRILVFLILICTAAMGQSAVDEPQDQKIEAKELKAEQSFTEGMKLYLIEDFEKAYAEFRKGIQAYGENASILFMLSKTEMALNRIPAALISAKKASDLDKENFFYLQHLGNLQFKQNQYKEATNTIKKALKLKPNFVEGYLNLVDIYLIEGKESEALKTLADMEESMGSSEQITQAKQTILLKQNKVDAALKEGKKMVKTDPQYVLQQSSILISNSRFSEAAQMLKNAIDENPNFMEAYGLLAETYAKQNNKQGTKDVLNSILAQNSLPYSLKANALGSYFSSLKNNTQTEDITDALNFCDQIIAKHPEEARTYVYKADLLVKSNQILAARDAYLNAIKYDKGIFEAWLAIVELDVKLAKYDDLLKHSEKATEYYPNHSYFWYHLGFAQIQTKNYSDALISLEEAQALNTNNKELRHHINASMAEIYHQNGKLDKAKELFEQVLAENPNNEQALNNYSYLLATSKKDLDKAVVLSERLIKSYPNQAANYDTFAWVLFQRGEYNKANEAIELAIAKDKNGSESIFEHKGDILFKLGQTENAVSAWKKALELNKSNKKLENKIKERTIIE</sequence>
<protein>
    <submittedName>
        <fullName evidence="3">Tetratricopeptide repeat protein</fullName>
    </submittedName>
</protein>
<dbReference type="SUPFAM" id="SSF48452">
    <property type="entry name" value="TPR-like"/>
    <property type="match status" value="2"/>
</dbReference>
<dbReference type="InterPro" id="IPR019734">
    <property type="entry name" value="TPR_rpt"/>
</dbReference>
<keyword evidence="4" id="KW-1185">Reference proteome</keyword>
<dbReference type="PANTHER" id="PTHR12558:SF50">
    <property type="entry name" value="ASSEMBLY CHAPERONE OF RPL4-RELATED"/>
    <property type="match status" value="1"/>
</dbReference>
<name>A0AAE3KWF6_9BACT</name>